<gene>
    <name evidence="6" type="ORF">EC835_1151</name>
</gene>
<dbReference type="PROSITE" id="PS50994">
    <property type="entry name" value="INTEGRASE"/>
    <property type="match status" value="1"/>
</dbReference>
<dbReference type="SUPFAM" id="SSF53098">
    <property type="entry name" value="Ribonuclease H-like"/>
    <property type="match status" value="1"/>
</dbReference>
<dbReference type="InterPro" id="IPR032874">
    <property type="entry name" value="DDE_dom"/>
</dbReference>
<dbReference type="PANTHER" id="PTHR35528">
    <property type="entry name" value="BLL1675 PROTEIN"/>
    <property type="match status" value="1"/>
</dbReference>
<feature type="domain" description="Integrase catalytic" evidence="5">
    <location>
        <begin position="23"/>
        <end position="190"/>
    </location>
</feature>
<dbReference type="InterPro" id="IPR047930">
    <property type="entry name" value="Transpos_IS6"/>
</dbReference>
<dbReference type="EMBL" id="SMAS01000015">
    <property type="protein sequence ID" value="TCT28804.1"/>
    <property type="molecule type" value="Genomic_DNA"/>
</dbReference>
<reference evidence="6 7" key="1">
    <citation type="submission" date="2019-03" db="EMBL/GenBank/DDBJ databases">
        <title>Genomic analyses of the natural microbiome of Caenorhabditis elegans.</title>
        <authorList>
            <person name="Samuel B."/>
        </authorList>
    </citation>
    <scope>NUCLEOTIDE SEQUENCE [LARGE SCALE GENOMIC DNA]</scope>
    <source>
        <strain evidence="6 7">JUb102</strain>
    </source>
</reference>
<dbReference type="PANTHER" id="PTHR35528:SF3">
    <property type="entry name" value="BLL1675 PROTEIN"/>
    <property type="match status" value="1"/>
</dbReference>
<dbReference type="RefSeq" id="WP_132497274.1">
    <property type="nucleotide sequence ID" value="NZ_SMAS01000015.1"/>
</dbReference>
<organism evidence="6 7">
    <name type="scientific">Providencia alcalifaciens</name>
    <dbReference type="NCBI Taxonomy" id="126385"/>
    <lineage>
        <taxon>Bacteria</taxon>
        <taxon>Pseudomonadati</taxon>
        <taxon>Pseudomonadota</taxon>
        <taxon>Gammaproteobacteria</taxon>
        <taxon>Enterobacterales</taxon>
        <taxon>Morganellaceae</taxon>
        <taxon>Providencia</taxon>
    </lineage>
</organism>
<dbReference type="InterPro" id="IPR052183">
    <property type="entry name" value="IS_Transposase"/>
</dbReference>
<evidence type="ECO:0000256" key="4">
    <source>
        <dbReference type="ARBA" id="ARBA00023172"/>
    </source>
</evidence>
<dbReference type="Proteomes" id="UP000295055">
    <property type="component" value="Unassembled WGS sequence"/>
</dbReference>
<protein>
    <submittedName>
        <fullName evidence="6">IS6 family transposase</fullName>
    </submittedName>
</protein>
<dbReference type="NCBIfam" id="NF033587">
    <property type="entry name" value="transpos_IS6"/>
    <property type="match status" value="1"/>
</dbReference>
<accession>A0A4R3NCT5</accession>
<dbReference type="InterPro" id="IPR001584">
    <property type="entry name" value="Integrase_cat-core"/>
</dbReference>
<proteinExistence type="predicted"/>
<comment type="caution">
    <text evidence="6">The sequence shown here is derived from an EMBL/GenBank/DDBJ whole genome shotgun (WGS) entry which is preliminary data.</text>
</comment>
<dbReference type="GO" id="GO:0006310">
    <property type="term" value="P:DNA recombination"/>
    <property type="evidence" value="ECO:0007669"/>
    <property type="project" value="UniProtKB-KW"/>
</dbReference>
<dbReference type="GO" id="GO:0003677">
    <property type="term" value="F:DNA binding"/>
    <property type="evidence" value="ECO:0007669"/>
    <property type="project" value="UniProtKB-KW"/>
</dbReference>
<keyword evidence="4" id="KW-0233">DNA recombination</keyword>
<sequence length="190" mass="22043">MNAFKGRHFTGIIILWAVRWYWHNSTGAQTWHLDETYIKINGKWAYLYRAVDSKGNTLDFYLLPRRNTKAAYRFLSKLFNRMKKGNAPKVINTDKAASYGRAIMLLKKEGKYPTGVEHRQMKYRNNVIECDHGKLKQIINPTLGFKSLKTAHATIKGIEAMRALKKGQAEYFYYGYPLGEVRLVNRAFGL</sequence>
<dbReference type="InterPro" id="IPR036397">
    <property type="entry name" value="RNaseH_sf"/>
</dbReference>
<name>A0A4R3NCT5_9GAMM</name>
<keyword evidence="2" id="KW-0815">Transposition</keyword>
<dbReference type="Pfam" id="PF13610">
    <property type="entry name" value="DDE_Tnp_IS240"/>
    <property type="match status" value="1"/>
</dbReference>
<dbReference type="OrthoDB" id="4315389at2"/>
<dbReference type="GO" id="GO:0015074">
    <property type="term" value="P:DNA integration"/>
    <property type="evidence" value="ECO:0007669"/>
    <property type="project" value="InterPro"/>
</dbReference>
<evidence type="ECO:0000256" key="2">
    <source>
        <dbReference type="ARBA" id="ARBA00022578"/>
    </source>
</evidence>
<keyword evidence="3" id="KW-0238">DNA-binding</keyword>
<dbReference type="InterPro" id="IPR012337">
    <property type="entry name" value="RNaseH-like_sf"/>
</dbReference>
<evidence type="ECO:0000259" key="5">
    <source>
        <dbReference type="PROSITE" id="PS50994"/>
    </source>
</evidence>
<dbReference type="AlphaFoldDB" id="A0A4R3NCT5"/>
<evidence type="ECO:0000256" key="3">
    <source>
        <dbReference type="ARBA" id="ARBA00023125"/>
    </source>
</evidence>
<dbReference type="GO" id="GO:0032196">
    <property type="term" value="P:transposition"/>
    <property type="evidence" value="ECO:0007669"/>
    <property type="project" value="UniProtKB-KW"/>
</dbReference>
<dbReference type="Gene3D" id="3.30.420.10">
    <property type="entry name" value="Ribonuclease H-like superfamily/Ribonuclease H"/>
    <property type="match status" value="1"/>
</dbReference>
<evidence type="ECO:0000313" key="7">
    <source>
        <dbReference type="Proteomes" id="UP000295055"/>
    </source>
</evidence>
<evidence type="ECO:0000256" key="1">
    <source>
        <dbReference type="ARBA" id="ARBA00002286"/>
    </source>
</evidence>
<comment type="function">
    <text evidence="1">Involved in the transposition of the insertion sequence.</text>
</comment>
<evidence type="ECO:0000313" key="6">
    <source>
        <dbReference type="EMBL" id="TCT28804.1"/>
    </source>
</evidence>